<protein>
    <submittedName>
        <fullName evidence="3">Nuclear transport factor 2 family protein</fullName>
    </submittedName>
</protein>
<feature type="chain" id="PRO_5046486767" evidence="1">
    <location>
        <begin position="19"/>
        <end position="163"/>
    </location>
</feature>
<name>A0ABY5Y650_9FLAO</name>
<dbReference type="EMBL" id="CP104205">
    <property type="protein sequence ID" value="UWX54517.1"/>
    <property type="molecule type" value="Genomic_DNA"/>
</dbReference>
<proteinExistence type="predicted"/>
<gene>
    <name evidence="3" type="ORF">NYZ99_16625</name>
</gene>
<accession>A0ABY5Y650</accession>
<feature type="domain" description="SnoaL-like" evidence="2">
    <location>
        <begin position="22"/>
        <end position="150"/>
    </location>
</feature>
<dbReference type="SUPFAM" id="SSF54427">
    <property type="entry name" value="NTF2-like"/>
    <property type="match status" value="1"/>
</dbReference>
<evidence type="ECO:0000313" key="4">
    <source>
        <dbReference type="Proteomes" id="UP001059209"/>
    </source>
</evidence>
<dbReference type="CDD" id="cd00531">
    <property type="entry name" value="NTF2_like"/>
    <property type="match status" value="1"/>
</dbReference>
<dbReference type="RefSeq" id="WP_260572376.1">
    <property type="nucleotide sequence ID" value="NZ_CP104205.1"/>
</dbReference>
<dbReference type="Gene3D" id="3.10.450.50">
    <property type="match status" value="1"/>
</dbReference>
<dbReference type="InterPro" id="IPR037401">
    <property type="entry name" value="SnoaL-like"/>
</dbReference>
<sequence length="163" mass="18248">MKKIFTILLIISVMTTQAQDIQALQDRMDLKHLVDTFSNLADTKNVDAQLLLFTKDAVVESISNSSSSSKLVGHEQIGTAFKNFLGLFETVYHQNGQQTVEINGDTASGTAYCTVVLIGNNDGLKTMTTMGVRYQDQYVRMDGKWLIAKRISNFMWQDVKSIE</sequence>
<reference evidence="3" key="1">
    <citation type="submission" date="2022-09" db="EMBL/GenBank/DDBJ databases">
        <title>Maribacter litopenaei sp. nov., isolated from the intestinal tract of the Pacific White Shrimp, Litopenaeus vannamei.</title>
        <authorList>
            <person name="Kim S.Y."/>
            <person name="Hwang C.Y."/>
        </authorList>
    </citation>
    <scope>NUCLEOTIDE SEQUENCE</scope>
    <source>
        <strain evidence="3">HL-LV01</strain>
    </source>
</reference>
<organism evidence="3 4">
    <name type="scientific">Maribacter litopenaei</name>
    <dbReference type="NCBI Taxonomy" id="2976127"/>
    <lineage>
        <taxon>Bacteria</taxon>
        <taxon>Pseudomonadati</taxon>
        <taxon>Bacteroidota</taxon>
        <taxon>Flavobacteriia</taxon>
        <taxon>Flavobacteriales</taxon>
        <taxon>Flavobacteriaceae</taxon>
        <taxon>Maribacter</taxon>
    </lineage>
</organism>
<dbReference type="Proteomes" id="UP001059209">
    <property type="component" value="Chromosome"/>
</dbReference>
<keyword evidence="1" id="KW-0732">Signal</keyword>
<evidence type="ECO:0000256" key="1">
    <source>
        <dbReference type="SAM" id="SignalP"/>
    </source>
</evidence>
<keyword evidence="4" id="KW-1185">Reference proteome</keyword>
<feature type="signal peptide" evidence="1">
    <location>
        <begin position="1"/>
        <end position="18"/>
    </location>
</feature>
<evidence type="ECO:0000259" key="2">
    <source>
        <dbReference type="Pfam" id="PF13577"/>
    </source>
</evidence>
<dbReference type="Pfam" id="PF13577">
    <property type="entry name" value="SnoaL_4"/>
    <property type="match status" value="1"/>
</dbReference>
<evidence type="ECO:0000313" key="3">
    <source>
        <dbReference type="EMBL" id="UWX54517.1"/>
    </source>
</evidence>
<dbReference type="InterPro" id="IPR032710">
    <property type="entry name" value="NTF2-like_dom_sf"/>
</dbReference>